<dbReference type="PANTHER" id="PTHR43045:SF2">
    <property type="entry name" value="INNER MEMBRANE METABOLITE TRANSPORT PROTEIN YHJE"/>
    <property type="match status" value="1"/>
</dbReference>
<proteinExistence type="predicted"/>
<dbReference type="InterPro" id="IPR005829">
    <property type="entry name" value="Sugar_transporter_CS"/>
</dbReference>
<reference evidence="10 11" key="1">
    <citation type="submission" date="2018-06" db="EMBL/GenBank/DDBJ databases">
        <authorList>
            <consortium name="Pathogen Informatics"/>
            <person name="Doyle S."/>
        </authorList>
    </citation>
    <scope>NUCLEOTIDE SEQUENCE [LARGE SCALE GENOMIC DNA]</scope>
    <source>
        <strain evidence="10 11">NCTC10529</strain>
    </source>
</reference>
<evidence type="ECO:0000256" key="3">
    <source>
        <dbReference type="ARBA" id="ARBA00022475"/>
    </source>
</evidence>
<dbReference type="AlphaFoldDB" id="A0AAX2J2N5"/>
<feature type="transmembrane region" description="Helical" evidence="8">
    <location>
        <begin position="284"/>
        <end position="305"/>
    </location>
</feature>
<dbReference type="SUPFAM" id="SSF103473">
    <property type="entry name" value="MFS general substrate transporter"/>
    <property type="match status" value="1"/>
</dbReference>
<dbReference type="GeneID" id="93262240"/>
<dbReference type="InterPro" id="IPR020846">
    <property type="entry name" value="MFS_dom"/>
</dbReference>
<dbReference type="GO" id="GO:0022857">
    <property type="term" value="F:transmembrane transporter activity"/>
    <property type="evidence" value="ECO:0007669"/>
    <property type="project" value="InterPro"/>
</dbReference>
<protein>
    <submittedName>
        <fullName evidence="10">Inner membrane metabolite transport protein yhjE</fullName>
    </submittedName>
</protein>
<keyword evidence="7 8" id="KW-0472">Membrane</keyword>
<feature type="transmembrane region" description="Helical" evidence="8">
    <location>
        <begin position="405"/>
        <end position="426"/>
    </location>
</feature>
<dbReference type="EMBL" id="LS483426">
    <property type="protein sequence ID" value="SQH24750.1"/>
    <property type="molecule type" value="Genomic_DNA"/>
</dbReference>
<dbReference type="PANTHER" id="PTHR43045">
    <property type="entry name" value="SHIKIMATE TRANSPORTER"/>
    <property type="match status" value="1"/>
</dbReference>
<dbReference type="RefSeq" id="WP_003785468.1">
    <property type="nucleotide sequence ID" value="NZ_CP091518.1"/>
</dbReference>
<dbReference type="InterPro" id="IPR004736">
    <property type="entry name" value="MHS_symport"/>
</dbReference>
<dbReference type="PROSITE" id="PS00216">
    <property type="entry name" value="SUGAR_TRANSPORT_1"/>
    <property type="match status" value="1"/>
</dbReference>
<organism evidence="10 11">
    <name type="scientific">Kingella kingae</name>
    <dbReference type="NCBI Taxonomy" id="504"/>
    <lineage>
        <taxon>Bacteria</taxon>
        <taxon>Pseudomonadati</taxon>
        <taxon>Pseudomonadota</taxon>
        <taxon>Betaproteobacteria</taxon>
        <taxon>Neisseriales</taxon>
        <taxon>Neisseriaceae</taxon>
        <taxon>Kingella</taxon>
    </lineage>
</organism>
<evidence type="ECO:0000256" key="8">
    <source>
        <dbReference type="SAM" id="Phobius"/>
    </source>
</evidence>
<accession>A0AAX2J2N5</accession>
<feature type="transmembrane region" description="Helical" evidence="8">
    <location>
        <begin position="342"/>
        <end position="366"/>
    </location>
</feature>
<dbReference type="Gene3D" id="1.20.1250.20">
    <property type="entry name" value="MFS general substrate transporter like domains"/>
    <property type="match status" value="1"/>
</dbReference>
<evidence type="ECO:0000256" key="1">
    <source>
        <dbReference type="ARBA" id="ARBA00004429"/>
    </source>
</evidence>
<keyword evidence="6 8" id="KW-1133">Transmembrane helix</keyword>
<evidence type="ECO:0000256" key="6">
    <source>
        <dbReference type="ARBA" id="ARBA00022989"/>
    </source>
</evidence>
<gene>
    <name evidence="10" type="primary">yhjE</name>
    <name evidence="10" type="ORF">NCTC10529_00942</name>
</gene>
<dbReference type="InterPro" id="IPR005828">
    <property type="entry name" value="MFS_sugar_transport-like"/>
</dbReference>
<feature type="transmembrane region" description="Helical" evidence="8">
    <location>
        <begin position="110"/>
        <end position="129"/>
    </location>
</feature>
<keyword evidence="5 8" id="KW-0812">Transmembrane</keyword>
<dbReference type="FunFam" id="1.20.1250.20:FF:000001">
    <property type="entry name" value="Dicarboxylate MFS transporter"/>
    <property type="match status" value="1"/>
</dbReference>
<feature type="transmembrane region" description="Helical" evidence="8">
    <location>
        <begin position="378"/>
        <end position="399"/>
    </location>
</feature>
<dbReference type="NCBIfam" id="TIGR00883">
    <property type="entry name" value="2A0106"/>
    <property type="match status" value="1"/>
</dbReference>
<keyword evidence="2" id="KW-0813">Transport</keyword>
<feature type="transmembrane region" description="Helical" evidence="8">
    <location>
        <begin position="86"/>
        <end position="104"/>
    </location>
</feature>
<dbReference type="Pfam" id="PF00083">
    <property type="entry name" value="Sugar_tr"/>
    <property type="match status" value="1"/>
</dbReference>
<name>A0AAX2J2N5_KINKI</name>
<dbReference type="GO" id="GO:0005886">
    <property type="term" value="C:plasma membrane"/>
    <property type="evidence" value="ECO:0007669"/>
    <property type="project" value="UniProtKB-SubCell"/>
</dbReference>
<evidence type="ECO:0000256" key="5">
    <source>
        <dbReference type="ARBA" id="ARBA00022692"/>
    </source>
</evidence>
<feature type="transmembrane region" description="Helical" evidence="8">
    <location>
        <begin position="240"/>
        <end position="264"/>
    </location>
</feature>
<feature type="domain" description="Major facilitator superfamily (MFS) profile" evidence="9">
    <location>
        <begin position="13"/>
        <end position="433"/>
    </location>
</feature>
<evidence type="ECO:0000313" key="10">
    <source>
        <dbReference type="EMBL" id="SQH24750.1"/>
    </source>
</evidence>
<evidence type="ECO:0000256" key="2">
    <source>
        <dbReference type="ARBA" id="ARBA00022448"/>
    </source>
</evidence>
<evidence type="ECO:0000256" key="7">
    <source>
        <dbReference type="ARBA" id="ARBA00023136"/>
    </source>
</evidence>
<dbReference type="Proteomes" id="UP000248598">
    <property type="component" value="Chromosome 1"/>
</dbReference>
<evidence type="ECO:0000256" key="4">
    <source>
        <dbReference type="ARBA" id="ARBA00022519"/>
    </source>
</evidence>
<feature type="transmembrane region" description="Helical" evidence="8">
    <location>
        <begin position="186"/>
        <end position="205"/>
    </location>
</feature>
<dbReference type="PROSITE" id="PS50850">
    <property type="entry name" value="MFS"/>
    <property type="match status" value="1"/>
</dbReference>
<keyword evidence="3" id="KW-1003">Cell membrane</keyword>
<evidence type="ECO:0000313" key="11">
    <source>
        <dbReference type="Proteomes" id="UP000248598"/>
    </source>
</evidence>
<feature type="transmembrane region" description="Helical" evidence="8">
    <location>
        <begin position="51"/>
        <end position="74"/>
    </location>
</feature>
<sequence>MSHTELRNNPYKVAIASMIGTAIEFYDYYIYAAAAVLVFSTQFFPKTDDHAATLLSLSTLALAFFARPIGSALFGHFGDKIGRKKTLVASLLTMGLSTVAIGLLPNYEQIGILAPLLLCIFRFGQGLGLGGEWGGAALVATENAPEGKRAWFGTFPQLGAPIGLFMANGVFFLISTAVGHEELVKWGWRIPFIASLLLVIVGLWMRMTLHESHVYREAEAKGKTKGAPVKEVMTKHIKPILQGTFIMAATYVLFYIMTAFVQVYSKKPVGLSEFGQPTGLGIPANTFTGFLLLGAIVFGIFVSLSGVYADKLGRRRFLIWVTWGILVFGLTMPLFLTNGTPSSVLAFLAVGMALMGMTFGPMAALLPELFPTEVRYSGASLAYNFSAIVGASVATLVAIELNNRYGILGVGVYLAMNCALSLLALYSTRETKDVDLTQA</sequence>
<evidence type="ECO:0000259" key="9">
    <source>
        <dbReference type="PROSITE" id="PS50850"/>
    </source>
</evidence>
<dbReference type="InterPro" id="IPR036259">
    <property type="entry name" value="MFS_trans_sf"/>
</dbReference>
<keyword evidence="4" id="KW-0997">Cell inner membrane</keyword>
<feature type="transmembrane region" description="Helical" evidence="8">
    <location>
        <begin position="317"/>
        <end position="336"/>
    </location>
</feature>
<feature type="transmembrane region" description="Helical" evidence="8">
    <location>
        <begin position="150"/>
        <end position="174"/>
    </location>
</feature>
<comment type="subcellular location">
    <subcellularLocation>
        <location evidence="1">Cell inner membrane</location>
        <topology evidence="1">Multi-pass membrane protein</topology>
    </subcellularLocation>
</comment>